<dbReference type="EMBL" id="SMAH01000013">
    <property type="protein sequence ID" value="TCS96093.1"/>
    <property type="molecule type" value="Genomic_DNA"/>
</dbReference>
<evidence type="ECO:0000313" key="3">
    <source>
        <dbReference type="EMBL" id="TSE21113.1"/>
    </source>
</evidence>
<name>A0A4R3L8I1_9BURK</name>
<accession>A0A4R3L8I1</accession>
<evidence type="ECO:0000259" key="1">
    <source>
        <dbReference type="Pfam" id="PF04536"/>
    </source>
</evidence>
<comment type="caution">
    <text evidence="2">The sequence shown here is derived from an EMBL/GenBank/DDBJ whole genome shotgun (WGS) entry which is preliminary data.</text>
</comment>
<organism evidence="2 4">
    <name type="scientific">Tepidimonas ignava</name>
    <dbReference type="NCBI Taxonomy" id="114249"/>
    <lineage>
        <taxon>Bacteria</taxon>
        <taxon>Pseudomonadati</taxon>
        <taxon>Pseudomonadota</taxon>
        <taxon>Betaproteobacteria</taxon>
        <taxon>Burkholderiales</taxon>
        <taxon>Tepidimonas</taxon>
    </lineage>
</organism>
<dbReference type="Pfam" id="PF04536">
    <property type="entry name" value="TPM_phosphatase"/>
    <property type="match status" value="1"/>
</dbReference>
<evidence type="ECO:0000313" key="5">
    <source>
        <dbReference type="Proteomes" id="UP000315577"/>
    </source>
</evidence>
<dbReference type="AlphaFoldDB" id="A0A4R3L8I1"/>
<proteinExistence type="predicted"/>
<reference evidence="3 5" key="2">
    <citation type="submission" date="2019-07" db="EMBL/GenBank/DDBJ databases">
        <title>Tepidimonas ignava SPS-1037 draft genome.</title>
        <authorList>
            <person name="Da Costa M.S."/>
            <person name="Froufe H.J.C."/>
            <person name="Egas C."/>
            <person name="Albuquerque L."/>
        </authorList>
    </citation>
    <scope>NUCLEOTIDE SEQUENCE [LARGE SCALE GENOMIC DNA]</scope>
    <source>
        <strain evidence="3 5">SPS-1037</strain>
    </source>
</reference>
<gene>
    <name evidence="2" type="ORF">EDC36_11350</name>
    <name evidence="3" type="ORF">Tigna_01750</name>
</gene>
<evidence type="ECO:0000313" key="2">
    <source>
        <dbReference type="EMBL" id="TCS96093.1"/>
    </source>
</evidence>
<evidence type="ECO:0000313" key="4">
    <source>
        <dbReference type="Proteomes" id="UP000295536"/>
    </source>
</evidence>
<dbReference type="PANTHER" id="PTHR30373:SF8">
    <property type="entry name" value="BLL7265 PROTEIN"/>
    <property type="match status" value="1"/>
</dbReference>
<dbReference type="EMBL" id="VJNC01000011">
    <property type="protein sequence ID" value="TSE21113.1"/>
    <property type="molecule type" value="Genomic_DNA"/>
</dbReference>
<dbReference type="Gene3D" id="3.10.310.50">
    <property type="match status" value="1"/>
</dbReference>
<sequence>MATLLSTLRRWARHLWLDERASRRWLDDAAAERLRQRIAAGEAQHLGEVRICVEASLPLAWLWPPPADEADLAARIRRRAVQWFARLHVWDTEANAGVLIYVLLAERVIEIVADRTLARQVPPAQWDDAVQALQQGLRAGTVEAALTCAVDTVHGWLLAVAPATSGQPNPNELPDAVVRV</sequence>
<feature type="domain" description="TPM" evidence="1">
    <location>
        <begin position="26"/>
        <end position="153"/>
    </location>
</feature>
<keyword evidence="5" id="KW-1185">Reference proteome</keyword>
<dbReference type="Proteomes" id="UP000315577">
    <property type="component" value="Unassembled WGS sequence"/>
</dbReference>
<reference evidence="2 4" key="1">
    <citation type="submission" date="2019-03" db="EMBL/GenBank/DDBJ databases">
        <title>Genomic Encyclopedia of Type Strains, Phase IV (KMG-IV): sequencing the most valuable type-strain genomes for metagenomic binning, comparative biology and taxonomic classification.</title>
        <authorList>
            <person name="Goeker M."/>
        </authorList>
    </citation>
    <scope>NUCLEOTIDE SEQUENCE [LARGE SCALE GENOMIC DNA]</scope>
    <source>
        <strain evidence="2 4">DSM 12034</strain>
    </source>
</reference>
<dbReference type="OrthoDB" id="5683663at2"/>
<dbReference type="Proteomes" id="UP000295536">
    <property type="component" value="Unassembled WGS sequence"/>
</dbReference>
<dbReference type="PANTHER" id="PTHR30373">
    <property type="entry name" value="UPF0603 PROTEIN YGCG"/>
    <property type="match status" value="1"/>
</dbReference>
<dbReference type="InterPro" id="IPR007621">
    <property type="entry name" value="TPM_dom"/>
</dbReference>
<dbReference type="RefSeq" id="WP_132963183.1">
    <property type="nucleotide sequence ID" value="NZ_SMAH01000013.1"/>
</dbReference>
<protein>
    <submittedName>
        <fullName evidence="2">TLP18.3/Psb32/MOLO-1 phosphatase superfamily protein</fullName>
    </submittedName>
    <submittedName>
        <fullName evidence="3">TPM domain protein</fullName>
    </submittedName>
</protein>